<dbReference type="EMBL" id="QCYY01002202">
    <property type="protein sequence ID" value="ROT72119.1"/>
    <property type="molecule type" value="Genomic_DNA"/>
</dbReference>
<evidence type="ECO:0000313" key="2">
    <source>
        <dbReference type="Proteomes" id="UP000283509"/>
    </source>
</evidence>
<keyword evidence="2" id="KW-1185">Reference proteome</keyword>
<gene>
    <name evidence="1" type="ORF">C7M84_009503</name>
</gene>
<comment type="caution">
    <text evidence="1">The sequence shown here is derived from an EMBL/GenBank/DDBJ whole genome shotgun (WGS) entry which is preliminary data.</text>
</comment>
<dbReference type="Proteomes" id="UP000283509">
    <property type="component" value="Unassembled WGS sequence"/>
</dbReference>
<accession>A0A3R7SRQ4</accession>
<reference evidence="1 2" key="1">
    <citation type="submission" date="2018-04" db="EMBL/GenBank/DDBJ databases">
        <authorList>
            <person name="Zhang X."/>
            <person name="Yuan J."/>
            <person name="Li F."/>
            <person name="Xiang J."/>
        </authorList>
    </citation>
    <scope>NUCLEOTIDE SEQUENCE [LARGE SCALE GENOMIC DNA]</scope>
    <source>
        <tissue evidence="1">Muscle</tissue>
    </source>
</reference>
<reference evidence="1 2" key="2">
    <citation type="submission" date="2019-01" db="EMBL/GenBank/DDBJ databases">
        <title>The decoding of complex shrimp genome reveals the adaptation for benthos swimmer, frequently molting mechanism and breeding impact on genome.</title>
        <authorList>
            <person name="Sun Y."/>
            <person name="Gao Y."/>
            <person name="Yu Y."/>
        </authorList>
    </citation>
    <scope>NUCLEOTIDE SEQUENCE [LARGE SCALE GENOMIC DNA]</scope>
    <source>
        <tissue evidence="1">Muscle</tissue>
    </source>
</reference>
<sequence>MGLALDYPVFRGRSLALWAPRSPSNGLALDYPFPEGDLWLFGHRGHPPMGLALDYPVSEGDLWLFGHRGHPPMGWHSITQFPREISGSLGTEVTLQWAGTRMPNLKWNITGTLGTEVTLQWAGTRIPSFPREITGSLGTEVTLQWAGLEYPVFPREDHWSLAPRSPSNGLALEYPVSRESLALWAPRSPSMGWHSNTQFPEESLALWAPRSPSNGLALEYPVFRGSSLALWAPRSPSNGLALENPVSRGRISGFWHRGHPHVGTRITQFPEGESMAHWSPRSPCPMAWHFEAEMGFSGTQVTGINDRYPGPRANLLALAQWLRPPCWHCDPDPVSEGAHWLFGHRGHPPMGWHSNTQFPREISGSLGTEVTLHVFGTRIPSFRGRSLAHWARSPSNCWHSNTQFPEDHPLWAPRHPSNGLALELPSFPREILLALGHRGHPSNGLALVTQFSREISALWAPRSPSNGLALDTHLDHHWHSQWAGTRLPSFPISGFGPRHLQWGMPS</sequence>
<dbReference type="AlphaFoldDB" id="A0A3R7SRQ4"/>
<organism evidence="1 2">
    <name type="scientific">Penaeus vannamei</name>
    <name type="common">Whiteleg shrimp</name>
    <name type="synonym">Litopenaeus vannamei</name>
    <dbReference type="NCBI Taxonomy" id="6689"/>
    <lineage>
        <taxon>Eukaryota</taxon>
        <taxon>Metazoa</taxon>
        <taxon>Ecdysozoa</taxon>
        <taxon>Arthropoda</taxon>
        <taxon>Crustacea</taxon>
        <taxon>Multicrustacea</taxon>
        <taxon>Malacostraca</taxon>
        <taxon>Eumalacostraca</taxon>
        <taxon>Eucarida</taxon>
        <taxon>Decapoda</taxon>
        <taxon>Dendrobranchiata</taxon>
        <taxon>Penaeoidea</taxon>
        <taxon>Penaeidae</taxon>
        <taxon>Penaeus</taxon>
    </lineage>
</organism>
<protein>
    <submittedName>
        <fullName evidence="1">Uncharacterized protein</fullName>
    </submittedName>
</protein>
<evidence type="ECO:0000313" key="1">
    <source>
        <dbReference type="EMBL" id="ROT72119.1"/>
    </source>
</evidence>
<proteinExistence type="predicted"/>
<name>A0A3R7SRQ4_PENVA</name>